<organism evidence="2 3">
    <name type="scientific">Bacillus salacetis</name>
    <dbReference type="NCBI Taxonomy" id="2315464"/>
    <lineage>
        <taxon>Bacteria</taxon>
        <taxon>Bacillati</taxon>
        <taxon>Bacillota</taxon>
        <taxon>Bacilli</taxon>
        <taxon>Bacillales</taxon>
        <taxon>Bacillaceae</taxon>
        <taxon>Bacillus</taxon>
    </lineage>
</organism>
<evidence type="ECO:0000256" key="1">
    <source>
        <dbReference type="SAM" id="Phobius"/>
    </source>
</evidence>
<gene>
    <name evidence="2" type="ORF">D3H55_10600</name>
</gene>
<keyword evidence="1" id="KW-0472">Membrane</keyword>
<name>A0A3A1QYG3_9BACI</name>
<keyword evidence="3" id="KW-1185">Reference proteome</keyword>
<sequence length="64" mass="6914">MTLSDFGLSILASIIAALLIGGAITYKIVIKNNKKSIKQKGRTNTAFMDSSININTKNENKGDK</sequence>
<feature type="transmembrane region" description="Helical" evidence="1">
    <location>
        <begin position="6"/>
        <end position="30"/>
    </location>
</feature>
<keyword evidence="1" id="KW-1133">Transmembrane helix</keyword>
<comment type="caution">
    <text evidence="2">The sequence shown here is derived from an EMBL/GenBank/DDBJ whole genome shotgun (WGS) entry which is preliminary data.</text>
</comment>
<accession>A0A3A1QYG3</accession>
<reference evidence="2 3" key="1">
    <citation type="submission" date="2018-09" db="EMBL/GenBank/DDBJ databases">
        <title>Bacillus saliacetes sp. nov., isolated from Thai shrimp paste (Ka-pi).</title>
        <authorList>
            <person name="Daroonpunt R."/>
            <person name="Tanasupawat S."/>
            <person name="Yiamsombut S."/>
        </authorList>
    </citation>
    <scope>NUCLEOTIDE SEQUENCE [LARGE SCALE GENOMIC DNA]</scope>
    <source>
        <strain evidence="2 3">SKP7-4</strain>
    </source>
</reference>
<keyword evidence="1" id="KW-0812">Transmembrane</keyword>
<evidence type="ECO:0000313" key="2">
    <source>
        <dbReference type="EMBL" id="RIW34037.1"/>
    </source>
</evidence>
<protein>
    <submittedName>
        <fullName evidence="2">Uncharacterized protein</fullName>
    </submittedName>
</protein>
<dbReference type="RefSeq" id="WP_119546884.1">
    <property type="nucleotide sequence ID" value="NZ_QXIR01000012.1"/>
</dbReference>
<dbReference type="AlphaFoldDB" id="A0A3A1QYG3"/>
<proteinExistence type="predicted"/>
<dbReference type="Proteomes" id="UP000265801">
    <property type="component" value="Unassembled WGS sequence"/>
</dbReference>
<dbReference type="EMBL" id="QXIR01000012">
    <property type="protein sequence ID" value="RIW34037.1"/>
    <property type="molecule type" value="Genomic_DNA"/>
</dbReference>
<evidence type="ECO:0000313" key="3">
    <source>
        <dbReference type="Proteomes" id="UP000265801"/>
    </source>
</evidence>